<keyword evidence="8" id="KW-1185">Reference proteome</keyword>
<feature type="transmembrane region" description="Helical" evidence="6">
    <location>
        <begin position="101"/>
        <end position="126"/>
    </location>
</feature>
<evidence type="ECO:0000256" key="4">
    <source>
        <dbReference type="ARBA" id="ARBA00022989"/>
    </source>
</evidence>
<dbReference type="RefSeq" id="WP_282838386.1">
    <property type="nucleotide sequence ID" value="NZ_JASCXW010000001.1"/>
</dbReference>
<organism evidence="7 8">
    <name type="scientific">Peloplasma aerotolerans</name>
    <dbReference type="NCBI Taxonomy" id="3044389"/>
    <lineage>
        <taxon>Bacteria</taxon>
        <taxon>Bacillati</taxon>
        <taxon>Mycoplasmatota</taxon>
        <taxon>Mollicutes</taxon>
        <taxon>Acholeplasmatales</taxon>
        <taxon>Acholeplasmataceae</taxon>
        <taxon>Peloplasma</taxon>
    </lineage>
</organism>
<evidence type="ECO:0000256" key="2">
    <source>
        <dbReference type="ARBA" id="ARBA00022475"/>
    </source>
</evidence>
<feature type="transmembrane region" description="Helical" evidence="6">
    <location>
        <begin position="261"/>
        <end position="290"/>
    </location>
</feature>
<dbReference type="AlphaFoldDB" id="A0AAW6U8I5"/>
<feature type="transmembrane region" description="Helical" evidence="6">
    <location>
        <begin position="60"/>
        <end position="89"/>
    </location>
</feature>
<dbReference type="Proteomes" id="UP001431532">
    <property type="component" value="Unassembled WGS sequence"/>
</dbReference>
<name>A0AAW6U8I5_9MOLU</name>
<feature type="transmembrane region" description="Helical" evidence="6">
    <location>
        <begin position="310"/>
        <end position="332"/>
    </location>
</feature>
<sequence length="358" mass="39258">MILEKYKTSKENKIHQKIVQFTKHPFFGIFIAALLMILVQVLGTAGLIRPSAVDILANMWIYMIVGLGFTLLLGYAGLASLGTAGFIGVGSYVVAFSLGKLGLPLLVAFIMGIVIAIILGTIVGFISLRIEGMYLAIITLGLSEVLVEFFKFATPITNGLLGFQIDRFSIFGILFREHMVYYILVLFLILTMIAVVNLVNSPTGRAMLSIKNSTSAAQAMGISVLKYRLLTFVIATVLAVIGGMLYMSYSRSTIPNLWNLALSLNILAAIVIGGSKSIWGVGLGTFIIFGFDQLVLKSIPFFQTYGNASYIINGVLIILVVMYYPGGLIRLFKDLSGYAKRLYNKLATSWKEYRYGKN</sequence>
<feature type="transmembrane region" description="Helical" evidence="6">
    <location>
        <begin position="26"/>
        <end position="48"/>
    </location>
</feature>
<evidence type="ECO:0000256" key="6">
    <source>
        <dbReference type="SAM" id="Phobius"/>
    </source>
</evidence>
<dbReference type="InterPro" id="IPR043428">
    <property type="entry name" value="LivM-like"/>
</dbReference>
<dbReference type="GO" id="GO:0015658">
    <property type="term" value="F:branched-chain amino acid transmembrane transporter activity"/>
    <property type="evidence" value="ECO:0007669"/>
    <property type="project" value="InterPro"/>
</dbReference>
<evidence type="ECO:0000256" key="3">
    <source>
        <dbReference type="ARBA" id="ARBA00022692"/>
    </source>
</evidence>
<protein>
    <submittedName>
        <fullName evidence="7">Branched-chain amino acid ABC transporter permease</fullName>
    </submittedName>
</protein>
<evidence type="ECO:0000256" key="1">
    <source>
        <dbReference type="ARBA" id="ARBA00004651"/>
    </source>
</evidence>
<dbReference type="PANTHER" id="PTHR30482">
    <property type="entry name" value="HIGH-AFFINITY BRANCHED-CHAIN AMINO ACID TRANSPORT SYSTEM PERMEASE"/>
    <property type="match status" value="1"/>
</dbReference>
<keyword evidence="4 6" id="KW-1133">Transmembrane helix</keyword>
<proteinExistence type="predicted"/>
<gene>
    <name evidence="7" type="ORF">QJ521_00375</name>
</gene>
<keyword evidence="3 6" id="KW-0812">Transmembrane</keyword>
<feature type="transmembrane region" description="Helical" evidence="6">
    <location>
        <begin position="132"/>
        <end position="150"/>
    </location>
</feature>
<comment type="subcellular location">
    <subcellularLocation>
        <location evidence="1">Cell membrane</location>
        <topology evidence="1">Multi-pass membrane protein</topology>
    </subcellularLocation>
</comment>
<reference evidence="7" key="1">
    <citation type="submission" date="2023-05" db="EMBL/GenBank/DDBJ databases">
        <title>Mariniplasma microaerophilum sp. nov., a novel anaerobic mollicute isolated from terrestrial mud volcano, Taman Peninsula, Russia.</title>
        <authorList>
            <person name="Khomyakova M.A."/>
            <person name="Merkel A.Y."/>
            <person name="Slobodkin A.I."/>
        </authorList>
    </citation>
    <scope>NUCLEOTIDE SEQUENCE</scope>
    <source>
        <strain evidence="7">M4Ah</strain>
    </source>
</reference>
<dbReference type="PANTHER" id="PTHR30482:SF10">
    <property type="entry name" value="HIGH-AFFINITY BRANCHED-CHAIN AMINO ACID TRANSPORT PROTEIN BRAE"/>
    <property type="match status" value="1"/>
</dbReference>
<evidence type="ECO:0000313" key="7">
    <source>
        <dbReference type="EMBL" id="MDI6452004.1"/>
    </source>
</evidence>
<evidence type="ECO:0000256" key="5">
    <source>
        <dbReference type="ARBA" id="ARBA00023136"/>
    </source>
</evidence>
<keyword evidence="2" id="KW-1003">Cell membrane</keyword>
<dbReference type="GO" id="GO:0005886">
    <property type="term" value="C:plasma membrane"/>
    <property type="evidence" value="ECO:0007669"/>
    <property type="project" value="UniProtKB-SubCell"/>
</dbReference>
<dbReference type="CDD" id="cd06581">
    <property type="entry name" value="TM_PBP1_LivM_like"/>
    <property type="match status" value="1"/>
</dbReference>
<dbReference type="EMBL" id="JASCXW010000001">
    <property type="protein sequence ID" value="MDI6452004.1"/>
    <property type="molecule type" value="Genomic_DNA"/>
</dbReference>
<keyword evidence="5 6" id="KW-0472">Membrane</keyword>
<evidence type="ECO:0000313" key="8">
    <source>
        <dbReference type="Proteomes" id="UP001431532"/>
    </source>
</evidence>
<dbReference type="Pfam" id="PF02653">
    <property type="entry name" value="BPD_transp_2"/>
    <property type="match status" value="1"/>
</dbReference>
<feature type="transmembrane region" description="Helical" evidence="6">
    <location>
        <begin position="229"/>
        <end position="249"/>
    </location>
</feature>
<dbReference type="InterPro" id="IPR001851">
    <property type="entry name" value="ABC_transp_permease"/>
</dbReference>
<feature type="transmembrane region" description="Helical" evidence="6">
    <location>
        <begin position="179"/>
        <end position="199"/>
    </location>
</feature>
<comment type="caution">
    <text evidence="7">The sequence shown here is derived from an EMBL/GenBank/DDBJ whole genome shotgun (WGS) entry which is preliminary data.</text>
</comment>
<accession>A0AAW6U8I5</accession>